<name>A0A918IR67_9FLAO</name>
<comment type="caution">
    <text evidence="1">The sequence shown here is derived from an EMBL/GenBank/DDBJ whole genome shotgun (WGS) entry which is preliminary data.</text>
</comment>
<dbReference type="AlphaFoldDB" id="A0A918IR67"/>
<proteinExistence type="predicted"/>
<reference evidence="1" key="2">
    <citation type="submission" date="2020-09" db="EMBL/GenBank/DDBJ databases">
        <authorList>
            <person name="Sun Q."/>
            <person name="Kim S."/>
        </authorList>
    </citation>
    <scope>NUCLEOTIDE SEQUENCE</scope>
    <source>
        <strain evidence="1">KCTC 12113</strain>
    </source>
</reference>
<dbReference type="EMBL" id="BMWP01000006">
    <property type="protein sequence ID" value="GGW28596.1"/>
    <property type="molecule type" value="Genomic_DNA"/>
</dbReference>
<reference evidence="1" key="1">
    <citation type="journal article" date="2014" name="Int. J. Syst. Evol. Microbiol.">
        <title>Complete genome sequence of Corynebacterium casei LMG S-19264T (=DSM 44701T), isolated from a smear-ripened cheese.</title>
        <authorList>
            <consortium name="US DOE Joint Genome Institute (JGI-PGF)"/>
            <person name="Walter F."/>
            <person name="Albersmeier A."/>
            <person name="Kalinowski J."/>
            <person name="Ruckert C."/>
        </authorList>
    </citation>
    <scope>NUCLEOTIDE SEQUENCE</scope>
    <source>
        <strain evidence="1">KCTC 12113</strain>
    </source>
</reference>
<keyword evidence="2" id="KW-1185">Reference proteome</keyword>
<accession>A0A918IR67</accession>
<dbReference type="Proteomes" id="UP000634668">
    <property type="component" value="Unassembled WGS sequence"/>
</dbReference>
<protein>
    <submittedName>
        <fullName evidence="1">Uncharacterized protein</fullName>
    </submittedName>
</protein>
<gene>
    <name evidence="1" type="ORF">GCM10007383_12490</name>
</gene>
<sequence length="339" mass="38258">MAIMNTTYAKLFFTGLLAFVLNTSCSSDGNEIRNEEPQQIVDTHKFIALRNDGQLFEIGAESGKVTQSNKISGVVFNTIFNTLTTSTNTWWFYEQIYGPIQGFLYIKNRDEASSKRIPIELPEAVYGPSAGVISLDWYEDGQTLIGVVKDNIEAAHGIYRLIEINIETFEVTNYGEIEDLQVMQSTTLVDSNLYISSFSKANPEGFQFQVLNIIDKNLRTMNIPNTIAPPILLSHNTEENELFGFIRRADTNVIQAAYPIIFNPSLETYERLPLDIDISLINVFGKSYYDIKRKQHVALVATKEFYALLKHSVKTGKTTLIPLHDYGDLSSLINIIDVK</sequence>
<organism evidence="1 2">
    <name type="scientific">Arenibacter certesii</name>
    <dbReference type="NCBI Taxonomy" id="228955"/>
    <lineage>
        <taxon>Bacteria</taxon>
        <taxon>Pseudomonadati</taxon>
        <taxon>Bacteroidota</taxon>
        <taxon>Flavobacteriia</taxon>
        <taxon>Flavobacteriales</taxon>
        <taxon>Flavobacteriaceae</taxon>
        <taxon>Arenibacter</taxon>
    </lineage>
</organism>
<evidence type="ECO:0000313" key="1">
    <source>
        <dbReference type="EMBL" id="GGW28596.1"/>
    </source>
</evidence>
<evidence type="ECO:0000313" key="2">
    <source>
        <dbReference type="Proteomes" id="UP000634668"/>
    </source>
</evidence>